<keyword evidence="3" id="KW-1185">Reference proteome</keyword>
<dbReference type="AlphaFoldDB" id="A0A5C6LTE6"/>
<organism evidence="2 3">
    <name type="scientific">Chitinophaga pinensis</name>
    <dbReference type="NCBI Taxonomy" id="79329"/>
    <lineage>
        <taxon>Bacteria</taxon>
        <taxon>Pseudomonadati</taxon>
        <taxon>Bacteroidota</taxon>
        <taxon>Chitinophagia</taxon>
        <taxon>Chitinophagales</taxon>
        <taxon>Chitinophagaceae</taxon>
        <taxon>Chitinophaga</taxon>
    </lineage>
</organism>
<evidence type="ECO:0000313" key="2">
    <source>
        <dbReference type="EMBL" id="TWV98735.1"/>
    </source>
</evidence>
<dbReference type="Proteomes" id="UP000318815">
    <property type="component" value="Unassembled WGS sequence"/>
</dbReference>
<dbReference type="OrthoDB" id="883203at2"/>
<sequence>MVMVPFLNHISKLKDMKILTTVGLFTAVLLCACGGNNTRSQQQASKDSTKAMAESMEDVSNASVNFATNAANANLKEIELGKLALKNANYSRLKAFAQKMITAHTQSNEELQKACYSAGVTLPNGLSEQDHKDVMDMAKQKDKAFDRAYIKAMVKAHQATMEKLDAAAHNMKDTALQHYAQQTLPIVTAHLEEARHILEDVRKTYAPDQFDDVESYQ</sequence>
<dbReference type="InterPro" id="IPR025419">
    <property type="entry name" value="DUF4142"/>
</dbReference>
<accession>A0A5C6LTE6</accession>
<comment type="caution">
    <text evidence="2">The sequence shown here is derived from an EMBL/GenBank/DDBJ whole genome shotgun (WGS) entry which is preliminary data.</text>
</comment>
<evidence type="ECO:0000259" key="1">
    <source>
        <dbReference type="Pfam" id="PF13628"/>
    </source>
</evidence>
<evidence type="ECO:0000313" key="3">
    <source>
        <dbReference type="Proteomes" id="UP000318815"/>
    </source>
</evidence>
<protein>
    <submittedName>
        <fullName evidence="2">DUF4142 domain-containing protein</fullName>
    </submittedName>
</protein>
<dbReference type="InterPro" id="IPR012347">
    <property type="entry name" value="Ferritin-like"/>
</dbReference>
<dbReference type="PANTHER" id="PTHR38593:SF1">
    <property type="entry name" value="BLR2558 PROTEIN"/>
    <property type="match status" value="1"/>
</dbReference>
<dbReference type="PANTHER" id="PTHR38593">
    <property type="entry name" value="BLR2558 PROTEIN"/>
    <property type="match status" value="1"/>
</dbReference>
<dbReference type="Gene3D" id="1.20.1260.10">
    <property type="match status" value="1"/>
</dbReference>
<proteinExistence type="predicted"/>
<reference evidence="2 3" key="1">
    <citation type="submission" date="2019-08" db="EMBL/GenBank/DDBJ databases">
        <title>Whole genome sequencing of chitin degrading bacteria Chitinophaga pinensis YS16.</title>
        <authorList>
            <person name="Singh R.P."/>
            <person name="Manchanda G."/>
            <person name="Maurya I.K."/>
            <person name="Joshi N.K."/>
            <person name="Srivastava A.K."/>
        </authorList>
    </citation>
    <scope>NUCLEOTIDE SEQUENCE [LARGE SCALE GENOMIC DNA]</scope>
    <source>
        <strain evidence="2 3">YS-16</strain>
    </source>
</reference>
<dbReference type="Pfam" id="PF13628">
    <property type="entry name" value="DUF4142"/>
    <property type="match status" value="1"/>
</dbReference>
<gene>
    <name evidence="2" type="ORF">FEF09_20095</name>
</gene>
<feature type="domain" description="DUF4142" evidence="1">
    <location>
        <begin position="65"/>
        <end position="197"/>
    </location>
</feature>
<dbReference type="EMBL" id="VOHS01000024">
    <property type="protein sequence ID" value="TWV98735.1"/>
    <property type="molecule type" value="Genomic_DNA"/>
</dbReference>
<name>A0A5C6LTE6_9BACT</name>